<dbReference type="Pfam" id="PF13091">
    <property type="entry name" value="PLDc_2"/>
    <property type="match status" value="1"/>
</dbReference>
<dbReference type="InterPro" id="IPR001736">
    <property type="entry name" value="PLipase_D/transphosphatidylase"/>
</dbReference>
<dbReference type="AlphaFoldDB" id="A0A0R1VKY9"/>
<evidence type="ECO:0000259" key="2">
    <source>
        <dbReference type="PROSITE" id="PS51192"/>
    </source>
</evidence>
<dbReference type="Proteomes" id="UP000051739">
    <property type="component" value="Unassembled WGS sequence"/>
</dbReference>
<dbReference type="SMART" id="SM00487">
    <property type="entry name" value="DEXDc"/>
    <property type="match status" value="1"/>
</dbReference>
<dbReference type="InterPro" id="IPR058403">
    <property type="entry name" value="DUF8090"/>
</dbReference>
<dbReference type="PROSITE" id="PS51192">
    <property type="entry name" value="HELICASE_ATP_BIND_1"/>
    <property type="match status" value="1"/>
</dbReference>
<keyword evidence="4" id="KW-0347">Helicase</keyword>
<dbReference type="GO" id="GO:0006793">
    <property type="term" value="P:phosphorus metabolic process"/>
    <property type="evidence" value="ECO:0007669"/>
    <property type="project" value="UniProtKB-ARBA"/>
</dbReference>
<dbReference type="InterPro" id="IPR025202">
    <property type="entry name" value="PLD-like_dom"/>
</dbReference>
<dbReference type="GO" id="GO:0003677">
    <property type="term" value="F:DNA binding"/>
    <property type="evidence" value="ECO:0007669"/>
    <property type="project" value="InterPro"/>
</dbReference>
<accession>A0A0R1VKY9</accession>
<dbReference type="CDD" id="cd09204">
    <property type="entry name" value="PLDc_N_DEXD_b2"/>
    <property type="match status" value="1"/>
</dbReference>
<dbReference type="InterPro" id="IPR027417">
    <property type="entry name" value="P-loop_NTPase"/>
</dbReference>
<protein>
    <submittedName>
        <fullName evidence="4">Phage related helicase</fullName>
    </submittedName>
</protein>
<dbReference type="InterPro" id="IPR001650">
    <property type="entry name" value="Helicase_C-like"/>
</dbReference>
<dbReference type="SUPFAM" id="SSF56024">
    <property type="entry name" value="Phospholipase D/nuclease"/>
    <property type="match status" value="1"/>
</dbReference>
<dbReference type="InterPro" id="IPR014001">
    <property type="entry name" value="Helicase_ATP-bd"/>
</dbReference>
<keyword evidence="5" id="KW-1185">Reference proteome</keyword>
<evidence type="ECO:0000313" key="4">
    <source>
        <dbReference type="EMBL" id="KRM02460.1"/>
    </source>
</evidence>
<feature type="domain" description="Helicase C-terminal" evidence="3">
    <location>
        <begin position="452"/>
        <end position="601"/>
    </location>
</feature>
<keyword evidence="4" id="KW-0378">Hydrolase</keyword>
<keyword evidence="4" id="KW-0547">Nucleotide-binding</keyword>
<dbReference type="RefSeq" id="WP_056937343.1">
    <property type="nucleotide sequence ID" value="NZ_AZFN01000011.1"/>
</dbReference>
<dbReference type="SUPFAM" id="SSF52540">
    <property type="entry name" value="P-loop containing nucleoside triphosphate hydrolases"/>
    <property type="match status" value="1"/>
</dbReference>
<dbReference type="GO" id="GO:0004386">
    <property type="term" value="F:helicase activity"/>
    <property type="evidence" value="ECO:0007669"/>
    <property type="project" value="UniProtKB-KW"/>
</dbReference>
<dbReference type="InterPro" id="IPR050742">
    <property type="entry name" value="Helicase_Restrict-Modif_Enz"/>
</dbReference>
<proteinExistence type="predicted"/>
<dbReference type="CDD" id="cd18799">
    <property type="entry name" value="SF2_C_EcoAI-like"/>
    <property type="match status" value="1"/>
</dbReference>
<keyword evidence="4" id="KW-0067">ATP-binding</keyword>
<dbReference type="Pfam" id="PF11907">
    <property type="entry name" value="DUF3427"/>
    <property type="match status" value="1"/>
</dbReference>
<dbReference type="InterPro" id="IPR006935">
    <property type="entry name" value="Helicase/UvrB_N"/>
</dbReference>
<dbReference type="PATRIC" id="fig|1423749.3.peg.280"/>
<evidence type="ECO:0000313" key="5">
    <source>
        <dbReference type="Proteomes" id="UP000051739"/>
    </source>
</evidence>
<dbReference type="PROSITE" id="PS50035">
    <property type="entry name" value="PLD"/>
    <property type="match status" value="1"/>
</dbReference>
<feature type="domain" description="PLD phosphodiesterase" evidence="1">
    <location>
        <begin position="131"/>
        <end position="163"/>
    </location>
</feature>
<dbReference type="GO" id="GO:0005524">
    <property type="term" value="F:ATP binding"/>
    <property type="evidence" value="ECO:0007669"/>
    <property type="project" value="InterPro"/>
</dbReference>
<dbReference type="CDD" id="cd18032">
    <property type="entry name" value="DEXHc_RE_I_III_res"/>
    <property type="match status" value="1"/>
</dbReference>
<dbReference type="Gene3D" id="3.40.50.300">
    <property type="entry name" value="P-loop containing nucleotide triphosphate hydrolases"/>
    <property type="match status" value="2"/>
</dbReference>
<evidence type="ECO:0000259" key="3">
    <source>
        <dbReference type="PROSITE" id="PS51194"/>
    </source>
</evidence>
<dbReference type="Pfam" id="PF26350">
    <property type="entry name" value="DUF8090"/>
    <property type="match status" value="1"/>
</dbReference>
<feature type="domain" description="Helicase ATP-binding" evidence="2">
    <location>
        <begin position="249"/>
        <end position="401"/>
    </location>
</feature>
<dbReference type="Pfam" id="PF00271">
    <property type="entry name" value="Helicase_C"/>
    <property type="match status" value="1"/>
</dbReference>
<dbReference type="PANTHER" id="PTHR47396:SF1">
    <property type="entry name" value="ATP-DEPENDENT HELICASE IRC3-RELATED"/>
    <property type="match status" value="1"/>
</dbReference>
<dbReference type="GO" id="GO:0016787">
    <property type="term" value="F:hydrolase activity"/>
    <property type="evidence" value="ECO:0007669"/>
    <property type="project" value="InterPro"/>
</dbReference>
<gene>
    <name evidence="4" type="ORF">FC60_GL000280</name>
</gene>
<dbReference type="EMBL" id="AZFN01000011">
    <property type="protein sequence ID" value="KRM02460.1"/>
    <property type="molecule type" value="Genomic_DNA"/>
</dbReference>
<dbReference type="SMART" id="SM00490">
    <property type="entry name" value="HELICc"/>
    <property type="match status" value="1"/>
</dbReference>
<name>A0A0R1VKY9_9LACO</name>
<dbReference type="Gene3D" id="3.30.870.10">
    <property type="entry name" value="Endonuclease Chain A"/>
    <property type="match status" value="1"/>
</dbReference>
<dbReference type="PROSITE" id="PS51194">
    <property type="entry name" value="HELICASE_CTER"/>
    <property type="match status" value="1"/>
</dbReference>
<dbReference type="Pfam" id="PF04851">
    <property type="entry name" value="ResIII"/>
    <property type="match status" value="1"/>
</dbReference>
<sequence>MHKEIKYSFDRDLAAHDPLVVEELSESLLNGYIDRDQFDYVNDYAPQLLTNRGDRHIFDDLQSELRNCDGFTFSVAFITEELLTMLKTTLADLAERGVQGRILTSNYLNFNHPKVFKDLQKIPNIETRLVRANGFHQKGYIFDHADRDLQTVIIGSANLTKNALLTNYEWNLRISSLENGDITHQVSREIESSWEQATDLTDEWIANYEQAYQEKPSIQYIIRQEKTSKVDQLIKPNTMQQEALDQLQVLRQRGEHKGLVISATGTGKTYLGAFDVQQYRPKRFLYVIHREQILQKTKDSFQRILGGDDRDYGIFTGSRKVTDAKYQFATIQSLAKPDQLANFAPDEFDYILFDEAHHVGGETYQRVINYFHADFMLGMTATPERSDEFNVFQQFNYNIAYEIRLQQALEEDMLCPFHYIGVEDYEFDGDVISDMATLSRLVSPERVKYIIKQTQYYGYSGNVLRGLIFCSQKEEAYDLAAELTKQGFPSIGLTGSDSEARRNEVVSQLEDGKINYIVTVDIFNEGIDIPSVNQVVMLRNTKSSIVFVQQLGRGLRKAPNKDYVVVIDFIGNYRNNYLIPIALTGDDSRMKDSARQTIELEPMIGVSTINFTRVAKERIYESIQVAKLTGIRELKQIYLQQKERLNRIPLMYDFQYSHSIDERVFARMKGKKTGAPQGSYYAFLTRVEPGKFNLSDYEAAVLRFLTNEICTGIRQHELLIIDYLLTHDQLTDQEFAKIITDHHLYLEDDTLASVQRVLSLEYYGEKTHPSKYDYGELPVVEYADGAYRLGKAFSENYRHHHDFHVLVQDAIKTGLLRAKRYDSTQVFTLYQRYTRSEIIRLMNFEKDIPKLNIGGYKIEGHRCPIFVTYEKPDDISATTDYNDEFYNNREMSYFSKSNRTRQSKDVQAMTGYDENGEPLLEMKLFLKQSADEGDDFMFLSQVRTIPQSVSETTQGGKPVVKFILKLDSPVENRRYHRIIGK</sequence>
<reference evidence="4 5" key="1">
    <citation type="journal article" date="2015" name="Genome Announc.">
        <title>Expanding the biotechnology potential of lactobacilli through comparative genomics of 213 strains and associated genera.</title>
        <authorList>
            <person name="Sun Z."/>
            <person name="Harris H.M."/>
            <person name="McCann A."/>
            <person name="Guo C."/>
            <person name="Argimon S."/>
            <person name="Zhang W."/>
            <person name="Yang X."/>
            <person name="Jeffery I.B."/>
            <person name="Cooney J.C."/>
            <person name="Kagawa T.F."/>
            <person name="Liu W."/>
            <person name="Song Y."/>
            <person name="Salvetti E."/>
            <person name="Wrobel A."/>
            <person name="Rasinkangas P."/>
            <person name="Parkhill J."/>
            <person name="Rea M.C."/>
            <person name="O'Sullivan O."/>
            <person name="Ritari J."/>
            <person name="Douillard F.P."/>
            <person name="Paul Ross R."/>
            <person name="Yang R."/>
            <person name="Briner A.E."/>
            <person name="Felis G.E."/>
            <person name="de Vos W.M."/>
            <person name="Barrangou R."/>
            <person name="Klaenhammer T.R."/>
            <person name="Caufield P.W."/>
            <person name="Cui Y."/>
            <person name="Zhang H."/>
            <person name="O'Toole P.W."/>
        </authorList>
    </citation>
    <scope>NUCLEOTIDE SEQUENCE [LARGE SCALE GENOMIC DNA]</scope>
    <source>
        <strain evidence="4 5">DSM 16045</strain>
    </source>
</reference>
<organism evidence="4 5">
    <name type="scientific">Limosilactobacillus gastricus DSM 16045</name>
    <dbReference type="NCBI Taxonomy" id="1423749"/>
    <lineage>
        <taxon>Bacteria</taxon>
        <taxon>Bacillati</taxon>
        <taxon>Bacillota</taxon>
        <taxon>Bacilli</taxon>
        <taxon>Lactobacillales</taxon>
        <taxon>Lactobacillaceae</taxon>
        <taxon>Limosilactobacillus</taxon>
    </lineage>
</organism>
<evidence type="ECO:0000259" key="1">
    <source>
        <dbReference type="PROSITE" id="PS50035"/>
    </source>
</evidence>
<dbReference type="PANTHER" id="PTHR47396">
    <property type="entry name" value="TYPE I RESTRICTION ENZYME ECOKI R PROTEIN"/>
    <property type="match status" value="1"/>
</dbReference>
<dbReference type="InterPro" id="IPR021835">
    <property type="entry name" value="DUF3427"/>
</dbReference>
<comment type="caution">
    <text evidence="4">The sequence shown here is derived from an EMBL/GenBank/DDBJ whole genome shotgun (WGS) entry which is preliminary data.</text>
</comment>
<dbReference type="GO" id="GO:0005829">
    <property type="term" value="C:cytosol"/>
    <property type="evidence" value="ECO:0007669"/>
    <property type="project" value="TreeGrafter"/>
</dbReference>